<dbReference type="EMBL" id="MGGF01000052">
    <property type="protein sequence ID" value="OGM20915.1"/>
    <property type="molecule type" value="Genomic_DNA"/>
</dbReference>
<dbReference type="InterPro" id="IPR039018">
    <property type="entry name" value="VapC20-like"/>
</dbReference>
<dbReference type="SUPFAM" id="SSF88723">
    <property type="entry name" value="PIN domain-like"/>
    <property type="match status" value="1"/>
</dbReference>
<comment type="caution">
    <text evidence="2">The sequence shown here is derived from an EMBL/GenBank/DDBJ whole genome shotgun (WGS) entry which is preliminary data.</text>
</comment>
<dbReference type="GO" id="GO:0004521">
    <property type="term" value="F:RNA endonuclease activity"/>
    <property type="evidence" value="ECO:0007669"/>
    <property type="project" value="InterPro"/>
</dbReference>
<evidence type="ECO:0000259" key="1">
    <source>
        <dbReference type="Pfam" id="PF01850"/>
    </source>
</evidence>
<accession>A0A1F7Y2Z4</accession>
<dbReference type="InterPro" id="IPR029060">
    <property type="entry name" value="PIN-like_dom_sf"/>
</dbReference>
<dbReference type="Pfam" id="PF01850">
    <property type="entry name" value="PIN"/>
    <property type="match status" value="1"/>
</dbReference>
<feature type="domain" description="PIN" evidence="1">
    <location>
        <begin position="19"/>
        <end position="135"/>
    </location>
</feature>
<sequence>MKYVFIDTTPLGAFDNPLDQHYEKSKEILDDLIREETQLITTDYVIDEVATLLISKVKGGYHLAVNLLEWIFTFKSGIRIEWIDKIRFKKAKAIFKRFNKDKDWSFTDCTSYVIMKELKIDTAFTFDAHFKQMGFKIL</sequence>
<proteinExistence type="predicted"/>
<dbReference type="PANTHER" id="PTHR42188:SF1">
    <property type="entry name" value="23S RRNA-SPECIFIC ENDONUCLEASE VAPC20"/>
    <property type="match status" value="1"/>
</dbReference>
<organism evidence="2 3">
    <name type="scientific">Candidatus Woesebacteria bacterium RIFCSPHIGHO2_01_FULL_38_9b</name>
    <dbReference type="NCBI Taxonomy" id="1802493"/>
    <lineage>
        <taxon>Bacteria</taxon>
        <taxon>Candidatus Woeseibacteriota</taxon>
    </lineage>
</organism>
<dbReference type="InterPro" id="IPR002716">
    <property type="entry name" value="PIN_dom"/>
</dbReference>
<name>A0A1F7Y2Z4_9BACT</name>
<reference evidence="2 3" key="1">
    <citation type="journal article" date="2016" name="Nat. Commun.">
        <title>Thousands of microbial genomes shed light on interconnected biogeochemical processes in an aquifer system.</title>
        <authorList>
            <person name="Anantharaman K."/>
            <person name="Brown C.T."/>
            <person name="Hug L.A."/>
            <person name="Sharon I."/>
            <person name="Castelle C.J."/>
            <person name="Probst A.J."/>
            <person name="Thomas B.C."/>
            <person name="Singh A."/>
            <person name="Wilkins M.J."/>
            <person name="Karaoz U."/>
            <person name="Brodie E.L."/>
            <person name="Williams K.H."/>
            <person name="Hubbard S.S."/>
            <person name="Banfield J.F."/>
        </authorList>
    </citation>
    <scope>NUCLEOTIDE SEQUENCE [LARGE SCALE GENOMIC DNA]</scope>
</reference>
<dbReference type="AlphaFoldDB" id="A0A1F7Y2Z4"/>
<dbReference type="PANTHER" id="PTHR42188">
    <property type="entry name" value="23S RRNA-SPECIFIC ENDONUCLEASE VAPC20"/>
    <property type="match status" value="1"/>
</dbReference>
<dbReference type="Gene3D" id="3.40.50.1010">
    <property type="entry name" value="5'-nuclease"/>
    <property type="match status" value="1"/>
</dbReference>
<dbReference type="Proteomes" id="UP000178750">
    <property type="component" value="Unassembled WGS sequence"/>
</dbReference>
<dbReference type="GO" id="GO:0016075">
    <property type="term" value="P:rRNA catabolic process"/>
    <property type="evidence" value="ECO:0007669"/>
    <property type="project" value="TreeGrafter"/>
</dbReference>
<evidence type="ECO:0000313" key="2">
    <source>
        <dbReference type="EMBL" id="OGM20915.1"/>
    </source>
</evidence>
<gene>
    <name evidence="2" type="ORF">A2863_03365</name>
</gene>
<protein>
    <recommendedName>
        <fullName evidence="1">PIN domain-containing protein</fullName>
    </recommendedName>
</protein>
<evidence type="ECO:0000313" key="3">
    <source>
        <dbReference type="Proteomes" id="UP000178750"/>
    </source>
</evidence>